<comment type="caution">
    <text evidence="3">The sequence shown here is derived from an EMBL/GenBank/DDBJ whole genome shotgun (WGS) entry which is preliminary data.</text>
</comment>
<name>A0ABP9XS76_9FUNG</name>
<dbReference type="PROSITE" id="PS50118">
    <property type="entry name" value="HMG_BOX_2"/>
    <property type="match status" value="1"/>
</dbReference>
<evidence type="ECO:0000259" key="2">
    <source>
        <dbReference type="PROSITE" id="PS50118"/>
    </source>
</evidence>
<dbReference type="Gene3D" id="1.10.30.10">
    <property type="entry name" value="High mobility group box domain"/>
    <property type="match status" value="1"/>
</dbReference>
<reference evidence="3 4" key="1">
    <citation type="submission" date="2024-04" db="EMBL/GenBank/DDBJ databases">
        <title>genome sequences of Mucor flavus KT1a and Helicostylum pulchrum KT1b strains isolation_sourced from the surface of a dry-aged beef.</title>
        <authorList>
            <person name="Toyotome T."/>
            <person name="Hosono M."/>
            <person name="Torimaru M."/>
            <person name="Fukuda K."/>
            <person name="Mikami N."/>
        </authorList>
    </citation>
    <scope>NUCLEOTIDE SEQUENCE [LARGE SCALE GENOMIC DNA]</scope>
    <source>
        <strain evidence="3 4">KT1b</strain>
    </source>
</reference>
<keyword evidence="1" id="KW-0238">DNA-binding</keyword>
<gene>
    <name evidence="3" type="ORF">HPULCUR_003015</name>
</gene>
<protein>
    <recommendedName>
        <fullName evidence="2">HMG box domain-containing protein</fullName>
    </recommendedName>
</protein>
<dbReference type="InterPro" id="IPR001660">
    <property type="entry name" value="SAM"/>
</dbReference>
<dbReference type="SUPFAM" id="SSF47769">
    <property type="entry name" value="SAM/Pointed domain"/>
    <property type="match status" value="1"/>
</dbReference>
<dbReference type="CDD" id="cd09487">
    <property type="entry name" value="SAM_superfamily"/>
    <property type="match status" value="1"/>
</dbReference>
<dbReference type="EMBL" id="BAABUJ010000008">
    <property type="protein sequence ID" value="GAA5797624.1"/>
    <property type="molecule type" value="Genomic_DNA"/>
</dbReference>
<evidence type="ECO:0000313" key="4">
    <source>
        <dbReference type="Proteomes" id="UP001476247"/>
    </source>
</evidence>
<dbReference type="Proteomes" id="UP001476247">
    <property type="component" value="Unassembled WGS sequence"/>
</dbReference>
<keyword evidence="4" id="KW-1185">Reference proteome</keyword>
<dbReference type="SUPFAM" id="SSF47095">
    <property type="entry name" value="HMG-box"/>
    <property type="match status" value="1"/>
</dbReference>
<dbReference type="InterPro" id="IPR013761">
    <property type="entry name" value="SAM/pointed_sf"/>
</dbReference>
<feature type="domain" description="HMG box" evidence="2">
    <location>
        <begin position="122"/>
        <end position="186"/>
    </location>
</feature>
<dbReference type="Pfam" id="PF00536">
    <property type="entry name" value="SAM_1"/>
    <property type="match status" value="1"/>
</dbReference>
<proteinExistence type="predicted"/>
<keyword evidence="1" id="KW-0539">Nucleus</keyword>
<evidence type="ECO:0000313" key="3">
    <source>
        <dbReference type="EMBL" id="GAA5797624.1"/>
    </source>
</evidence>
<feature type="DNA-binding region" description="HMG box" evidence="1">
    <location>
        <begin position="122"/>
        <end position="186"/>
    </location>
</feature>
<dbReference type="InterPro" id="IPR009071">
    <property type="entry name" value="HMG_box_dom"/>
</dbReference>
<dbReference type="InterPro" id="IPR036910">
    <property type="entry name" value="HMG_box_dom_sf"/>
</dbReference>
<sequence>MVSNSHDDIDQVRDFLARYNLARYFEVFVQEGFDRLLSLFDITESDLISLHVKRGHRRVGILLQRAIATARGVPLSTPILINYGYDEPSISHMPKPGTQYDCCTQRSPKPYVNYRKRKQYVPSKPVLAFDEFLNELKTEFTTKTPTTVISIAYERWNMLKPFEKEKYERLALHANSDYVMRTPTMDERRKSLETTSAEEEDEILTSCPQWTFGNTICISSFVQSPPNIYPTIEKHVLQLASHANTVERETLSILSKSFQTETNNKRSHGLAFLSKDLLAILSCTTQTNTFTLQIVQYNSNTTQESNQKSYQVESNEHFLDLDMAAKPYEIMELCRVWPGSKPTLEKLAKQVYQTASLYGYWDYWRVFEGICEGHQIHPGQLL</sequence>
<accession>A0ABP9XS76</accession>
<dbReference type="Gene3D" id="1.10.150.50">
    <property type="entry name" value="Transcription Factor, Ets-1"/>
    <property type="match status" value="1"/>
</dbReference>
<organism evidence="3 4">
    <name type="scientific">Helicostylum pulchrum</name>
    <dbReference type="NCBI Taxonomy" id="562976"/>
    <lineage>
        <taxon>Eukaryota</taxon>
        <taxon>Fungi</taxon>
        <taxon>Fungi incertae sedis</taxon>
        <taxon>Mucoromycota</taxon>
        <taxon>Mucoromycotina</taxon>
        <taxon>Mucoromycetes</taxon>
        <taxon>Mucorales</taxon>
        <taxon>Mucorineae</taxon>
        <taxon>Mucoraceae</taxon>
        <taxon>Helicostylum</taxon>
    </lineage>
</organism>
<evidence type="ECO:0000256" key="1">
    <source>
        <dbReference type="PROSITE-ProRule" id="PRU00267"/>
    </source>
</evidence>